<reference evidence="4" key="1">
    <citation type="submission" date="2022-10" db="EMBL/GenBank/DDBJ databases">
        <title>Comparative genomics and taxonomic characterization of three novel marine species of genus Reichenbachiella exhibiting antioxidant and polysaccharide degradation activities.</title>
        <authorList>
            <person name="Muhammad N."/>
            <person name="Lee Y.-J."/>
            <person name="Ko J."/>
            <person name="Kim S.-G."/>
        </authorList>
    </citation>
    <scope>NUCLEOTIDE SEQUENCE</scope>
    <source>
        <strain evidence="4">Wsw4-B4</strain>
    </source>
</reference>
<keyword evidence="5" id="KW-1185">Reference proteome</keyword>
<dbReference type="Gene3D" id="3.90.550.10">
    <property type="entry name" value="Spore Coat Polysaccharide Biosynthesis Protein SpsA, Chain A"/>
    <property type="match status" value="1"/>
</dbReference>
<keyword evidence="3" id="KW-0414">Isoprene biosynthesis</keyword>
<keyword evidence="1 3" id="KW-0808">Transferase</keyword>
<organism evidence="4 5">
    <name type="scientific">Reichenbachiella carrageenanivorans</name>
    <dbReference type="NCBI Taxonomy" id="2979869"/>
    <lineage>
        <taxon>Bacteria</taxon>
        <taxon>Pseudomonadati</taxon>
        <taxon>Bacteroidota</taxon>
        <taxon>Cytophagia</taxon>
        <taxon>Cytophagales</taxon>
        <taxon>Reichenbachiellaceae</taxon>
        <taxon>Reichenbachiella</taxon>
    </lineage>
</organism>
<feature type="site" description="Positions MEP for the nucleophilic attack" evidence="3">
    <location>
        <position position="205"/>
    </location>
</feature>
<dbReference type="EC" id="2.7.7.60" evidence="3"/>
<sequence length="223" mass="24581">MKKYTIIVAGGSGSRMQAHQPKQFLELNGRPMLMYTLDAFVQYDADIEIVLVLPEDHVATWEQLVAQHNYQTPHTTTTGGTTRYESVRNGLNTISGEGLVAIHDGARPLITQKVINRTFEQAKKTGNGVAAVQMKDSIRLMVNGKSQAVDRSQYFVVQTPQTFSIPLIKRAFEASTDNNFTDDASVLEAHGGKVTLVGGSYDNLKITTPEDLLIASSILDRRK</sequence>
<dbReference type="InterPro" id="IPR034683">
    <property type="entry name" value="IspD/TarI"/>
</dbReference>
<dbReference type="GO" id="GO:0050518">
    <property type="term" value="F:2-C-methyl-D-erythritol 4-phosphate cytidylyltransferase activity"/>
    <property type="evidence" value="ECO:0007669"/>
    <property type="project" value="UniProtKB-EC"/>
</dbReference>
<feature type="site" description="Transition state stabilizer" evidence="3">
    <location>
        <position position="15"/>
    </location>
</feature>
<dbReference type="Pfam" id="PF01128">
    <property type="entry name" value="IspD"/>
    <property type="match status" value="1"/>
</dbReference>
<dbReference type="CDD" id="cd02516">
    <property type="entry name" value="CDP-ME_synthetase"/>
    <property type="match status" value="1"/>
</dbReference>
<dbReference type="PANTHER" id="PTHR32125:SF4">
    <property type="entry name" value="2-C-METHYL-D-ERYTHRITOL 4-PHOSPHATE CYTIDYLYLTRANSFERASE, CHLOROPLASTIC"/>
    <property type="match status" value="1"/>
</dbReference>
<evidence type="ECO:0000256" key="3">
    <source>
        <dbReference type="HAMAP-Rule" id="MF_00108"/>
    </source>
</evidence>
<dbReference type="HAMAP" id="MF_00108">
    <property type="entry name" value="IspD"/>
    <property type="match status" value="1"/>
</dbReference>
<dbReference type="InterPro" id="IPR001228">
    <property type="entry name" value="IspD"/>
</dbReference>
<gene>
    <name evidence="3" type="primary">ispD</name>
    <name evidence="4" type="ORF">N7E81_00185</name>
</gene>
<evidence type="ECO:0000256" key="2">
    <source>
        <dbReference type="ARBA" id="ARBA00022695"/>
    </source>
</evidence>
<dbReference type="RefSeq" id="WP_263051260.1">
    <property type="nucleotide sequence ID" value="NZ_CP106735.1"/>
</dbReference>
<evidence type="ECO:0000256" key="1">
    <source>
        <dbReference type="ARBA" id="ARBA00022679"/>
    </source>
</evidence>
<comment type="pathway">
    <text evidence="3">Isoprenoid biosynthesis; isopentenyl diphosphate biosynthesis via DXP pathway; isopentenyl diphosphate from 1-deoxy-D-xylulose 5-phosphate: step 2/6.</text>
</comment>
<dbReference type="EMBL" id="CP106735">
    <property type="protein sequence ID" value="UXX79528.1"/>
    <property type="molecule type" value="Genomic_DNA"/>
</dbReference>
<accession>A0ABY6D396</accession>
<feature type="site" description="Transition state stabilizer" evidence="3">
    <location>
        <position position="22"/>
    </location>
</feature>
<proteinExistence type="inferred from homology"/>
<dbReference type="NCBIfam" id="TIGR00453">
    <property type="entry name" value="ispD"/>
    <property type="match status" value="1"/>
</dbReference>
<comment type="function">
    <text evidence="3">Catalyzes the formation of 4-diphosphocytidyl-2-C-methyl-D-erythritol from CTP and 2-C-methyl-D-erythritol 4-phosphate (MEP).</text>
</comment>
<dbReference type="Proteomes" id="UP001062165">
    <property type="component" value="Chromosome"/>
</dbReference>
<keyword evidence="2 3" id="KW-0548">Nucleotidyltransferase</keyword>
<comment type="catalytic activity">
    <reaction evidence="3">
        <text>2-C-methyl-D-erythritol 4-phosphate + CTP + H(+) = 4-CDP-2-C-methyl-D-erythritol + diphosphate</text>
        <dbReference type="Rhea" id="RHEA:13429"/>
        <dbReference type="ChEBI" id="CHEBI:15378"/>
        <dbReference type="ChEBI" id="CHEBI:33019"/>
        <dbReference type="ChEBI" id="CHEBI:37563"/>
        <dbReference type="ChEBI" id="CHEBI:57823"/>
        <dbReference type="ChEBI" id="CHEBI:58262"/>
        <dbReference type="EC" id="2.7.7.60"/>
    </reaction>
</comment>
<dbReference type="PANTHER" id="PTHR32125">
    <property type="entry name" value="2-C-METHYL-D-ERYTHRITOL 4-PHOSPHATE CYTIDYLYLTRANSFERASE, CHLOROPLASTIC"/>
    <property type="match status" value="1"/>
</dbReference>
<dbReference type="InterPro" id="IPR029044">
    <property type="entry name" value="Nucleotide-diphossugar_trans"/>
</dbReference>
<name>A0ABY6D396_9BACT</name>
<evidence type="ECO:0000313" key="5">
    <source>
        <dbReference type="Proteomes" id="UP001062165"/>
    </source>
</evidence>
<feature type="site" description="Positions MEP for the nucleophilic attack" evidence="3">
    <location>
        <position position="151"/>
    </location>
</feature>
<dbReference type="NCBIfam" id="NF001186">
    <property type="entry name" value="PRK00155.2-3"/>
    <property type="match status" value="1"/>
</dbReference>
<evidence type="ECO:0000313" key="4">
    <source>
        <dbReference type="EMBL" id="UXX79528.1"/>
    </source>
</evidence>
<dbReference type="SUPFAM" id="SSF53448">
    <property type="entry name" value="Nucleotide-diphospho-sugar transferases"/>
    <property type="match status" value="1"/>
</dbReference>
<comment type="similarity">
    <text evidence="3">Belongs to the IspD/TarI cytidylyltransferase family. IspD subfamily.</text>
</comment>
<dbReference type="InterPro" id="IPR050088">
    <property type="entry name" value="IspD/TarI_cytidylyltransf_bact"/>
</dbReference>
<protein>
    <recommendedName>
        <fullName evidence="3">2-C-methyl-D-erythritol 4-phosphate cytidylyltransferase</fullName>
        <ecNumber evidence="3">2.7.7.60</ecNumber>
    </recommendedName>
    <alternativeName>
        <fullName evidence="3">4-diphosphocytidyl-2C-methyl-D-erythritol synthase</fullName>
    </alternativeName>
    <alternativeName>
        <fullName evidence="3">MEP cytidylyltransferase</fullName>
        <shortName evidence="3">MCT</shortName>
    </alternativeName>
</protein>